<keyword evidence="5" id="KW-1185">Reference proteome</keyword>
<name>A0A9X8Y965_9FIRM</name>
<sequence>MSELSKRNSVRLASFISAAAVVLVAFAANASYERDLYRRQLEYTYMRSLQDAADFVSNISVSLDKGMYAGTPAQMTGLSATLWKDSSAAKASLSSLPVSQFELGNTYKFLAQVGDYSMALTRKVQQNQQITDEEKENFKKLRDYAYTLNDQLAGIERQLRQGQLTLEQIQAEAQQVGNGADQPAEGEDDPAAQVETAGFKEMSDEFSGYPKLIYDGPFSDHILEREPELTKHKAMVTREQARSLAAKAAGVAADTLEDMADEASKMPCYNFQSGQKSVSVTKNGGLLNYMVDGRIPGEVKIEDDKALQSAAAYLDKLGLKSLRKTYYEKSNNIMTINFAYYQDGVTCYTDLVKVGVALDDGSVVSFDARGYITNHRERELGTPKLSAEEAQKSVSQNLTVRQNKLALIPTSGLHEVLAYEFYGTGSGGDEMLVYVNADTGAEEQILKLIKSDTGTLTK</sequence>
<evidence type="ECO:0000259" key="3">
    <source>
        <dbReference type="Pfam" id="PF20769"/>
    </source>
</evidence>
<evidence type="ECO:0000313" key="5">
    <source>
        <dbReference type="Proteomes" id="UP000294682"/>
    </source>
</evidence>
<feature type="domain" description="Sporulation protein YpeB N-terminal" evidence="3">
    <location>
        <begin position="34"/>
        <end position="166"/>
    </location>
</feature>
<dbReference type="AlphaFoldDB" id="A0A9X8Y965"/>
<dbReference type="InterPro" id="IPR048402">
    <property type="entry name" value="YpeB_N"/>
</dbReference>
<feature type="domain" description="PepSY" evidence="1">
    <location>
        <begin position="384"/>
        <end position="441"/>
    </location>
</feature>
<dbReference type="InterPro" id="IPR025711">
    <property type="entry name" value="PepSY"/>
</dbReference>
<organism evidence="4 5">
    <name type="scientific">Harryflintia acetispora</name>
    <dbReference type="NCBI Taxonomy" id="1849041"/>
    <lineage>
        <taxon>Bacteria</taxon>
        <taxon>Bacillati</taxon>
        <taxon>Bacillota</taxon>
        <taxon>Clostridia</taxon>
        <taxon>Eubacteriales</taxon>
        <taxon>Oscillospiraceae</taxon>
        <taxon>Harryflintia</taxon>
    </lineage>
</organism>
<dbReference type="NCBIfam" id="TIGR02889">
    <property type="entry name" value="spore_YpeB"/>
    <property type="match status" value="1"/>
</dbReference>
<dbReference type="Pfam" id="PF20769">
    <property type="entry name" value="YPEB_N"/>
    <property type="match status" value="1"/>
</dbReference>
<evidence type="ECO:0000259" key="1">
    <source>
        <dbReference type="Pfam" id="PF03413"/>
    </source>
</evidence>
<protein>
    <submittedName>
        <fullName evidence="4">Germination protein YpeB</fullName>
    </submittedName>
</protein>
<dbReference type="InterPro" id="IPR014239">
    <property type="entry name" value="YpeB_PepSY1-2"/>
</dbReference>
<reference evidence="4 5" key="1">
    <citation type="submission" date="2019-03" db="EMBL/GenBank/DDBJ databases">
        <title>Genomic Encyclopedia of Type Strains, Phase IV (KMG-IV): sequencing the most valuable type-strain genomes for metagenomic binning, comparative biology and taxonomic classification.</title>
        <authorList>
            <person name="Goeker M."/>
        </authorList>
    </citation>
    <scope>NUCLEOTIDE SEQUENCE [LARGE SCALE GENOMIC DNA]</scope>
    <source>
        <strain evidence="4 5">DSM 100433</strain>
    </source>
</reference>
<comment type="caution">
    <text evidence="4">The sequence shown here is derived from an EMBL/GenBank/DDBJ whole genome shotgun (WGS) entry which is preliminary data.</text>
</comment>
<dbReference type="Pfam" id="PF03413">
    <property type="entry name" value="PepSY"/>
    <property type="match status" value="1"/>
</dbReference>
<feature type="domain" description="Sporulation protein YpeB PepSY1 and PepSY2" evidence="2">
    <location>
        <begin position="198"/>
        <end position="380"/>
    </location>
</feature>
<evidence type="ECO:0000259" key="2">
    <source>
        <dbReference type="Pfam" id="PF14620"/>
    </source>
</evidence>
<dbReference type="RefSeq" id="WP_165873051.1">
    <property type="nucleotide sequence ID" value="NZ_JADNAH010000029.1"/>
</dbReference>
<accession>A0A9X8Y965</accession>
<dbReference type="Pfam" id="PF14620">
    <property type="entry name" value="YPEB_PepSY1-2"/>
    <property type="match status" value="1"/>
</dbReference>
<dbReference type="GO" id="GO:0009847">
    <property type="term" value="P:spore germination"/>
    <property type="evidence" value="ECO:0007669"/>
    <property type="project" value="InterPro"/>
</dbReference>
<gene>
    <name evidence="4" type="ORF">EDD78_101154</name>
</gene>
<dbReference type="EMBL" id="SLUK01000001">
    <property type="protein sequence ID" value="TCL45173.1"/>
    <property type="molecule type" value="Genomic_DNA"/>
</dbReference>
<proteinExistence type="predicted"/>
<dbReference type="Proteomes" id="UP000294682">
    <property type="component" value="Unassembled WGS sequence"/>
</dbReference>
<evidence type="ECO:0000313" key="4">
    <source>
        <dbReference type="EMBL" id="TCL45173.1"/>
    </source>
</evidence>